<sequence>MHVTHVGGRKQQQTEDLLGDSLEPTKSGHGLKESKDAHEEHADGYVRALAREVVVPCRTCCQESSQLMFLCGIVFASWHFSRTPESRLQLNVEKWDTRTHMEGINPHLLFYSFLPPLIFSEAMKLNVRLVQKCFAQDVEYWNFSRFNANVTQSVMPVAPIFTQCFFWHARAYFWALEWWHSSQGMLMAMMMVPFAVAAMVTVMSETLSMSKAMVTT</sequence>
<evidence type="ECO:0000256" key="1">
    <source>
        <dbReference type="SAM" id="MobiDB-lite"/>
    </source>
</evidence>
<feature type="region of interest" description="Disordered" evidence="1">
    <location>
        <begin position="1"/>
        <end position="38"/>
    </location>
</feature>
<evidence type="ECO:0000313" key="4">
    <source>
        <dbReference type="Proteomes" id="UP000186817"/>
    </source>
</evidence>
<comment type="caution">
    <text evidence="3">The sequence shown here is derived from an EMBL/GenBank/DDBJ whole genome shotgun (WGS) entry which is preliminary data.</text>
</comment>
<dbReference type="OrthoDB" id="441412at2759"/>
<proteinExistence type="predicted"/>
<dbReference type="EMBL" id="LSRX01000094">
    <property type="protein sequence ID" value="OLQ09584.1"/>
    <property type="molecule type" value="Genomic_DNA"/>
</dbReference>
<keyword evidence="2" id="KW-0812">Transmembrane</keyword>
<evidence type="ECO:0000256" key="2">
    <source>
        <dbReference type="SAM" id="Phobius"/>
    </source>
</evidence>
<feature type="transmembrane region" description="Helical" evidence="2">
    <location>
        <begin position="185"/>
        <end position="203"/>
    </location>
</feature>
<evidence type="ECO:0000313" key="3">
    <source>
        <dbReference type="EMBL" id="OLQ09584.1"/>
    </source>
</evidence>
<organism evidence="3 4">
    <name type="scientific">Symbiodinium microadriaticum</name>
    <name type="common">Dinoflagellate</name>
    <name type="synonym">Zooxanthella microadriatica</name>
    <dbReference type="NCBI Taxonomy" id="2951"/>
    <lineage>
        <taxon>Eukaryota</taxon>
        <taxon>Sar</taxon>
        <taxon>Alveolata</taxon>
        <taxon>Dinophyceae</taxon>
        <taxon>Suessiales</taxon>
        <taxon>Symbiodiniaceae</taxon>
        <taxon>Symbiodinium</taxon>
    </lineage>
</organism>
<accession>A0A1Q9EQ70</accession>
<name>A0A1Q9EQ70_SYMMI</name>
<dbReference type="AlphaFoldDB" id="A0A1Q9EQ70"/>
<keyword evidence="2" id="KW-0472">Membrane</keyword>
<keyword evidence="4" id="KW-1185">Reference proteome</keyword>
<reference evidence="3 4" key="1">
    <citation type="submission" date="2016-02" db="EMBL/GenBank/DDBJ databases">
        <title>Genome analysis of coral dinoflagellate symbionts highlights evolutionary adaptations to a symbiotic lifestyle.</title>
        <authorList>
            <person name="Aranda M."/>
            <person name="Li Y."/>
            <person name="Liew Y.J."/>
            <person name="Baumgarten S."/>
            <person name="Simakov O."/>
            <person name="Wilson M."/>
            <person name="Piel J."/>
            <person name="Ashoor H."/>
            <person name="Bougouffa S."/>
            <person name="Bajic V.B."/>
            <person name="Ryu T."/>
            <person name="Ravasi T."/>
            <person name="Bayer T."/>
            <person name="Micklem G."/>
            <person name="Kim H."/>
            <person name="Bhak J."/>
            <person name="Lajeunesse T.C."/>
            <person name="Voolstra C.R."/>
        </authorList>
    </citation>
    <scope>NUCLEOTIDE SEQUENCE [LARGE SCALE GENOMIC DNA]</scope>
    <source>
        <strain evidence="3 4">CCMP2467</strain>
    </source>
</reference>
<dbReference type="Proteomes" id="UP000186817">
    <property type="component" value="Unassembled WGS sequence"/>
</dbReference>
<feature type="transmembrane region" description="Helical" evidence="2">
    <location>
        <begin position="154"/>
        <end position="173"/>
    </location>
</feature>
<keyword evidence="2" id="KW-1133">Transmembrane helix</keyword>
<protein>
    <submittedName>
        <fullName evidence="3">Uncharacterized protein</fullName>
    </submittedName>
</protein>
<gene>
    <name evidence="3" type="ORF">AK812_SmicGene6808</name>
</gene>